<comment type="caution">
    <text evidence="2">The sequence shown here is derived from an EMBL/GenBank/DDBJ whole genome shotgun (WGS) entry which is preliminary data.</text>
</comment>
<gene>
    <name evidence="2" type="ORF">VT98_13661</name>
</gene>
<dbReference type="Pfam" id="PF07238">
    <property type="entry name" value="PilZ"/>
    <property type="match status" value="1"/>
</dbReference>
<name>A0A3S3RPH9_9BACT</name>
<evidence type="ECO:0000313" key="3">
    <source>
        <dbReference type="Proteomes" id="UP000288086"/>
    </source>
</evidence>
<dbReference type="InterPro" id="IPR009875">
    <property type="entry name" value="PilZ_domain"/>
</dbReference>
<dbReference type="GO" id="GO:0035438">
    <property type="term" value="F:cyclic-di-GMP binding"/>
    <property type="evidence" value="ECO:0007669"/>
    <property type="project" value="InterPro"/>
</dbReference>
<dbReference type="Proteomes" id="UP000288086">
    <property type="component" value="Unassembled WGS sequence"/>
</dbReference>
<reference evidence="2 3" key="1">
    <citation type="submission" date="2017-01" db="EMBL/GenBank/DDBJ databases">
        <title>The cable genome- insights into the physiology and evolution of filamentous bacteria capable of sulfide oxidation via long distance electron transfer.</title>
        <authorList>
            <person name="Schreiber L."/>
            <person name="Bjerg J.T."/>
            <person name="Boggild A."/>
            <person name="Van De Vossenberg J."/>
            <person name="Meysman F."/>
            <person name="Nielsen L.P."/>
            <person name="Schramm A."/>
            <person name="Kjeldsen K.U."/>
        </authorList>
    </citation>
    <scope>NUCLEOTIDE SEQUENCE [LARGE SCALE GENOMIC DNA]</scope>
    <source>
        <strain evidence="2">A1</strain>
    </source>
</reference>
<accession>A0A3S3RPH9</accession>
<evidence type="ECO:0000259" key="1">
    <source>
        <dbReference type="Pfam" id="PF07238"/>
    </source>
</evidence>
<dbReference type="SUPFAM" id="SSF141371">
    <property type="entry name" value="PilZ domain-like"/>
    <property type="match status" value="1"/>
</dbReference>
<keyword evidence="3" id="KW-1185">Reference proteome</keyword>
<evidence type="ECO:0000313" key="2">
    <source>
        <dbReference type="EMBL" id="RWX44686.1"/>
    </source>
</evidence>
<sequence length="157" mass="17996">MEEKNRRRFSRVNILWAVRLDFGTVEYKQFVNNVSLGGLYIEGDFQQVLGDVCIISLKQSGLFSEEAVHAVGTITRISKHGVAVEFLSMKLDSFFFLQATLFSKAVDPALLGREFISNNIFDLEDDLILFEPFHMDFQTMKQVQNLLLRPNPSERNS</sequence>
<proteinExistence type="predicted"/>
<dbReference type="Gene3D" id="2.40.10.220">
    <property type="entry name" value="predicted glycosyltransferase like domains"/>
    <property type="match status" value="1"/>
</dbReference>
<dbReference type="EMBL" id="MTKP01000366">
    <property type="protein sequence ID" value="RWX44686.1"/>
    <property type="molecule type" value="Genomic_DNA"/>
</dbReference>
<organism evidence="2 3">
    <name type="scientific">Candidatus Electrothrix communis</name>
    <dbReference type="NCBI Taxonomy" id="1859133"/>
    <lineage>
        <taxon>Bacteria</taxon>
        <taxon>Pseudomonadati</taxon>
        <taxon>Thermodesulfobacteriota</taxon>
        <taxon>Desulfobulbia</taxon>
        <taxon>Desulfobulbales</taxon>
        <taxon>Desulfobulbaceae</taxon>
        <taxon>Candidatus Electrothrix</taxon>
    </lineage>
</organism>
<feature type="domain" description="PilZ" evidence="1">
    <location>
        <begin position="5"/>
        <end position="92"/>
    </location>
</feature>
<protein>
    <submittedName>
        <fullName evidence="2">PilZ domain-containing protein</fullName>
    </submittedName>
</protein>
<dbReference type="AlphaFoldDB" id="A0A3S3RPH9"/>